<keyword evidence="3" id="KW-0804">Transcription</keyword>
<evidence type="ECO:0000256" key="3">
    <source>
        <dbReference type="ARBA" id="ARBA00023163"/>
    </source>
</evidence>
<evidence type="ECO:0000256" key="1">
    <source>
        <dbReference type="ARBA" id="ARBA00023015"/>
    </source>
</evidence>
<dbReference type="Gene3D" id="1.10.10.60">
    <property type="entry name" value="Homeodomain-like"/>
    <property type="match status" value="2"/>
</dbReference>
<sequence>MIREKTYYELEVEKIAARYGLPEYQYIQVRQSKAFMEKCYAEKIELTQIAQAACMSRFHFIRLFQSVYGVTPRQYLRDVRIHKAMELFRKGIPVARVCYEVGYQSTSTFSGVFKRGTGLSPKEYLAQQNSNPE</sequence>
<dbReference type="RefSeq" id="WP_089897549.1">
    <property type="nucleotide sequence ID" value="NZ_FOJG01000002.1"/>
</dbReference>
<accession>A0A1I0S6W1</accession>
<dbReference type="PANTHER" id="PTHR46796">
    <property type="entry name" value="HTH-TYPE TRANSCRIPTIONAL ACTIVATOR RHAS-RELATED"/>
    <property type="match status" value="1"/>
</dbReference>
<evidence type="ECO:0000313" key="5">
    <source>
        <dbReference type="EMBL" id="SEW51084.1"/>
    </source>
</evidence>
<dbReference type="InterPro" id="IPR020449">
    <property type="entry name" value="Tscrpt_reg_AraC-type_HTH"/>
</dbReference>
<dbReference type="InterPro" id="IPR050204">
    <property type="entry name" value="AraC_XylS_family_regulators"/>
</dbReference>
<evidence type="ECO:0000259" key="4">
    <source>
        <dbReference type="PROSITE" id="PS01124"/>
    </source>
</evidence>
<dbReference type="PROSITE" id="PS01124">
    <property type="entry name" value="HTH_ARAC_FAMILY_2"/>
    <property type="match status" value="1"/>
</dbReference>
<name>A0A1I0S6W1_9BACT</name>
<keyword evidence="2 5" id="KW-0238">DNA-binding</keyword>
<dbReference type="InterPro" id="IPR009057">
    <property type="entry name" value="Homeodomain-like_sf"/>
</dbReference>
<proteinExistence type="predicted"/>
<evidence type="ECO:0000313" key="6">
    <source>
        <dbReference type="Proteomes" id="UP000199310"/>
    </source>
</evidence>
<dbReference type="InterPro" id="IPR018060">
    <property type="entry name" value="HTH_AraC"/>
</dbReference>
<feature type="domain" description="HTH araC/xylS-type" evidence="4">
    <location>
        <begin position="30"/>
        <end position="127"/>
    </location>
</feature>
<protein>
    <submittedName>
        <fullName evidence="5">AraC-type DNA-binding protein</fullName>
    </submittedName>
</protein>
<keyword evidence="1" id="KW-0805">Transcription regulation</keyword>
<dbReference type="PRINTS" id="PR00032">
    <property type="entry name" value="HTHARAC"/>
</dbReference>
<dbReference type="STRING" id="29529.SAMN04488122_4117"/>
<dbReference type="AlphaFoldDB" id="A0A1I0S6W1"/>
<gene>
    <name evidence="5" type="ORF">SAMN04488122_4117</name>
</gene>
<dbReference type="SUPFAM" id="SSF46689">
    <property type="entry name" value="Homeodomain-like"/>
    <property type="match status" value="2"/>
</dbReference>
<dbReference type="OrthoDB" id="9816011at2"/>
<organism evidence="5 6">
    <name type="scientific">Chitinophaga arvensicola</name>
    <dbReference type="NCBI Taxonomy" id="29529"/>
    <lineage>
        <taxon>Bacteria</taxon>
        <taxon>Pseudomonadati</taxon>
        <taxon>Bacteroidota</taxon>
        <taxon>Chitinophagia</taxon>
        <taxon>Chitinophagales</taxon>
        <taxon>Chitinophagaceae</taxon>
        <taxon>Chitinophaga</taxon>
    </lineage>
</organism>
<dbReference type="Pfam" id="PF12833">
    <property type="entry name" value="HTH_18"/>
    <property type="match status" value="1"/>
</dbReference>
<dbReference type="GO" id="GO:0003700">
    <property type="term" value="F:DNA-binding transcription factor activity"/>
    <property type="evidence" value="ECO:0007669"/>
    <property type="project" value="InterPro"/>
</dbReference>
<keyword evidence="6" id="KW-1185">Reference proteome</keyword>
<dbReference type="PANTHER" id="PTHR46796:SF2">
    <property type="entry name" value="TRANSCRIPTIONAL REGULATORY PROTEIN"/>
    <property type="match status" value="1"/>
</dbReference>
<dbReference type="SMART" id="SM00342">
    <property type="entry name" value="HTH_ARAC"/>
    <property type="match status" value="1"/>
</dbReference>
<dbReference type="GO" id="GO:0043565">
    <property type="term" value="F:sequence-specific DNA binding"/>
    <property type="evidence" value="ECO:0007669"/>
    <property type="project" value="InterPro"/>
</dbReference>
<evidence type="ECO:0000256" key="2">
    <source>
        <dbReference type="ARBA" id="ARBA00023125"/>
    </source>
</evidence>
<reference evidence="6" key="1">
    <citation type="submission" date="2016-10" db="EMBL/GenBank/DDBJ databases">
        <authorList>
            <person name="Varghese N."/>
            <person name="Submissions S."/>
        </authorList>
    </citation>
    <scope>NUCLEOTIDE SEQUENCE [LARGE SCALE GENOMIC DNA]</scope>
    <source>
        <strain evidence="6">DSM 3695</strain>
    </source>
</reference>
<dbReference type="Proteomes" id="UP000199310">
    <property type="component" value="Unassembled WGS sequence"/>
</dbReference>
<dbReference type="EMBL" id="FOJG01000002">
    <property type="protein sequence ID" value="SEW51084.1"/>
    <property type="molecule type" value="Genomic_DNA"/>
</dbReference>